<organism evidence="2 3">
    <name type="scientific">Kordiimonas lacus</name>
    <dbReference type="NCBI Taxonomy" id="637679"/>
    <lineage>
        <taxon>Bacteria</taxon>
        <taxon>Pseudomonadati</taxon>
        <taxon>Pseudomonadota</taxon>
        <taxon>Alphaproteobacteria</taxon>
        <taxon>Kordiimonadales</taxon>
        <taxon>Kordiimonadaceae</taxon>
        <taxon>Kordiimonas</taxon>
    </lineage>
</organism>
<keyword evidence="3" id="KW-1185">Reference proteome</keyword>
<name>A0A1G7EWS3_9PROT</name>
<dbReference type="EMBL" id="FNAK01000009">
    <property type="protein sequence ID" value="SDE68081.1"/>
    <property type="molecule type" value="Genomic_DNA"/>
</dbReference>
<dbReference type="RefSeq" id="WP_068303266.1">
    <property type="nucleotide sequence ID" value="NZ_FNAK01000009.1"/>
</dbReference>
<evidence type="ECO:0000313" key="2">
    <source>
        <dbReference type="EMBL" id="SDE68081.1"/>
    </source>
</evidence>
<proteinExistence type="predicted"/>
<accession>A0A1G7EWS3</accession>
<protein>
    <submittedName>
        <fullName evidence="2">Uncharacterized protein</fullName>
    </submittedName>
</protein>
<feature type="region of interest" description="Disordered" evidence="1">
    <location>
        <begin position="35"/>
        <end position="68"/>
    </location>
</feature>
<reference evidence="2 3" key="1">
    <citation type="submission" date="2016-10" db="EMBL/GenBank/DDBJ databases">
        <authorList>
            <person name="de Groot N.N."/>
        </authorList>
    </citation>
    <scope>NUCLEOTIDE SEQUENCE [LARGE SCALE GENOMIC DNA]</scope>
    <source>
        <strain evidence="2 3">CGMCC 1.9109</strain>
    </source>
</reference>
<evidence type="ECO:0000313" key="3">
    <source>
        <dbReference type="Proteomes" id="UP000183685"/>
    </source>
</evidence>
<dbReference type="Proteomes" id="UP000183685">
    <property type="component" value="Unassembled WGS sequence"/>
</dbReference>
<evidence type="ECO:0000256" key="1">
    <source>
        <dbReference type="SAM" id="MobiDB-lite"/>
    </source>
</evidence>
<gene>
    <name evidence="2" type="ORF">SAMN04488071_3518</name>
</gene>
<dbReference type="AlphaFoldDB" id="A0A1G7EWS3"/>
<sequence>MPKKIKSKESQKISFFSKLATLLAPIDEKILYSSRKIASEQSDTETNKEPARRKRPYPEIRPMQVIKI</sequence>